<dbReference type="EMBL" id="CP136600">
    <property type="protein sequence ID" value="WOH37253.1"/>
    <property type="molecule type" value="Genomic_DNA"/>
</dbReference>
<dbReference type="InterPro" id="IPR006597">
    <property type="entry name" value="Sel1-like"/>
</dbReference>
<dbReference type="InterPro" id="IPR052945">
    <property type="entry name" value="Mitotic_Regulator"/>
</dbReference>
<dbReference type="PANTHER" id="PTHR43628:SF1">
    <property type="entry name" value="CHITIN SYNTHASE REGULATORY FACTOR 2-RELATED"/>
    <property type="match status" value="1"/>
</dbReference>
<reference evidence="1 2" key="1">
    <citation type="submission" date="2023-09" db="EMBL/GenBank/DDBJ databases">
        <authorList>
            <person name="Qi X."/>
        </authorList>
    </citation>
    <scope>NUCLEOTIDE SEQUENCE [LARGE SCALE GENOMIC DNA]</scope>
    <source>
        <strain evidence="1 2">S1-1</strain>
    </source>
</reference>
<accession>A0ABZ0GNX3</accession>
<dbReference type="SMART" id="SM00671">
    <property type="entry name" value="SEL1"/>
    <property type="match status" value="2"/>
</dbReference>
<dbReference type="InterPro" id="IPR011990">
    <property type="entry name" value="TPR-like_helical_dom_sf"/>
</dbReference>
<proteinExistence type="predicted"/>
<protein>
    <submittedName>
        <fullName evidence="1">Tetratricopeptide repeat protein</fullName>
    </submittedName>
</protein>
<sequence length="259" mass="30295">MIEFKKVYFKHKKLILLLPVLIASLLFAGIKYYQAQQELEHNQIKNPLLNDVYIIDKEVLNNQNRLREKYMITQVESVDEKNVYLKVSNYIYFRVNDAITGIRSDKLLIHKFFSKEILKISKSRLETLWLNGGVNEVGRSNDGMHLYGGIIIPKPKQNLIKEQKNRIGTQENQLAISYYQGNMGYEKDWKEAFRLFEQAAEKGNPYAQISLAQMYRDGEAVDVNFKRALYWFKMAKKQGVSSAKDEYAQLCRKMAECIE</sequence>
<evidence type="ECO:0000313" key="2">
    <source>
        <dbReference type="Proteomes" id="UP001301442"/>
    </source>
</evidence>
<dbReference type="RefSeq" id="WP_348396044.1">
    <property type="nucleotide sequence ID" value="NZ_CP136600.1"/>
</dbReference>
<evidence type="ECO:0000313" key="1">
    <source>
        <dbReference type="EMBL" id="WOH37253.1"/>
    </source>
</evidence>
<dbReference type="Pfam" id="PF08238">
    <property type="entry name" value="Sel1"/>
    <property type="match status" value="2"/>
</dbReference>
<dbReference type="SUPFAM" id="SSF81901">
    <property type="entry name" value="HCP-like"/>
    <property type="match status" value="1"/>
</dbReference>
<name>A0ABZ0GNX3_9GAMM</name>
<gene>
    <name evidence="1" type="ORF">RI844_18110</name>
</gene>
<dbReference type="Gene3D" id="1.25.40.10">
    <property type="entry name" value="Tetratricopeptide repeat domain"/>
    <property type="match status" value="1"/>
</dbReference>
<dbReference type="Proteomes" id="UP001301442">
    <property type="component" value="Chromosome"/>
</dbReference>
<keyword evidence="2" id="KW-1185">Reference proteome</keyword>
<dbReference type="PANTHER" id="PTHR43628">
    <property type="entry name" value="ACTIVATOR OF C KINASE PROTEIN 1-RELATED"/>
    <property type="match status" value="1"/>
</dbReference>
<organism evidence="1 2">
    <name type="scientific">Thalassotalea fonticola</name>
    <dbReference type="NCBI Taxonomy" id="3065649"/>
    <lineage>
        <taxon>Bacteria</taxon>
        <taxon>Pseudomonadati</taxon>
        <taxon>Pseudomonadota</taxon>
        <taxon>Gammaproteobacteria</taxon>
        <taxon>Alteromonadales</taxon>
        <taxon>Colwelliaceae</taxon>
        <taxon>Thalassotalea</taxon>
    </lineage>
</organism>